<dbReference type="NCBIfam" id="TIGR01543">
    <property type="entry name" value="proheadase_HK97"/>
    <property type="match status" value="1"/>
</dbReference>
<proteinExistence type="predicted"/>
<keyword evidence="2 5" id="KW-0645">Protease</keyword>
<feature type="domain" description="Prohead serine protease" evidence="4">
    <location>
        <begin position="14"/>
        <end position="144"/>
    </location>
</feature>
<dbReference type="SUPFAM" id="SSF50789">
    <property type="entry name" value="Herpes virus serine proteinase, assemblin"/>
    <property type="match status" value="1"/>
</dbReference>
<evidence type="ECO:0000313" key="5">
    <source>
        <dbReference type="EMBL" id="MFC2925179.1"/>
    </source>
</evidence>
<keyword evidence="3" id="KW-0378">Hydrolase</keyword>
<organism evidence="5 6">
    <name type="scientific">Hyphobacterium vulgare</name>
    <dbReference type="NCBI Taxonomy" id="1736751"/>
    <lineage>
        <taxon>Bacteria</taxon>
        <taxon>Pseudomonadati</taxon>
        <taxon>Pseudomonadota</taxon>
        <taxon>Alphaproteobacteria</taxon>
        <taxon>Maricaulales</taxon>
        <taxon>Maricaulaceae</taxon>
        <taxon>Hyphobacterium</taxon>
    </lineage>
</organism>
<accession>A0ABV6ZUX7</accession>
<evidence type="ECO:0000256" key="2">
    <source>
        <dbReference type="ARBA" id="ARBA00022670"/>
    </source>
</evidence>
<dbReference type="InterPro" id="IPR054613">
    <property type="entry name" value="Peptidase_S78_dom"/>
</dbReference>
<gene>
    <name evidence="5" type="ORF">ACFOOR_03575</name>
</gene>
<dbReference type="Proteomes" id="UP001595379">
    <property type="component" value="Unassembled WGS sequence"/>
</dbReference>
<keyword evidence="1" id="KW-1188">Viral release from host cell</keyword>
<dbReference type="GO" id="GO:0006508">
    <property type="term" value="P:proteolysis"/>
    <property type="evidence" value="ECO:0007669"/>
    <property type="project" value="UniProtKB-KW"/>
</dbReference>
<comment type="caution">
    <text evidence="5">The sequence shown here is derived from an EMBL/GenBank/DDBJ whole genome shotgun (WGS) entry which is preliminary data.</text>
</comment>
<evidence type="ECO:0000256" key="1">
    <source>
        <dbReference type="ARBA" id="ARBA00022612"/>
    </source>
</evidence>
<dbReference type="RefSeq" id="WP_343164057.1">
    <property type="nucleotide sequence ID" value="NZ_JBHRSV010000001.1"/>
</dbReference>
<keyword evidence="6" id="KW-1185">Reference proteome</keyword>
<dbReference type="EMBL" id="JBHRSV010000001">
    <property type="protein sequence ID" value="MFC2925179.1"/>
    <property type="molecule type" value="Genomic_DNA"/>
</dbReference>
<reference evidence="6" key="1">
    <citation type="journal article" date="2019" name="Int. J. Syst. Evol. Microbiol.">
        <title>The Global Catalogue of Microorganisms (GCM) 10K type strain sequencing project: providing services to taxonomists for standard genome sequencing and annotation.</title>
        <authorList>
            <consortium name="The Broad Institute Genomics Platform"/>
            <consortium name="The Broad Institute Genome Sequencing Center for Infectious Disease"/>
            <person name="Wu L."/>
            <person name="Ma J."/>
        </authorList>
    </citation>
    <scope>NUCLEOTIDE SEQUENCE [LARGE SCALE GENOMIC DNA]</scope>
    <source>
        <strain evidence="6">KCTC 52487</strain>
    </source>
</reference>
<dbReference type="Pfam" id="PF04586">
    <property type="entry name" value="Peptidase_S78"/>
    <property type="match status" value="1"/>
</dbReference>
<evidence type="ECO:0000259" key="4">
    <source>
        <dbReference type="Pfam" id="PF04586"/>
    </source>
</evidence>
<evidence type="ECO:0000313" key="6">
    <source>
        <dbReference type="Proteomes" id="UP001595379"/>
    </source>
</evidence>
<sequence>MEPDAFAPDGGALPIEGYASLFNIPDLNGDVVRPGAFARSLKRQGARGVRMLFQHEAGEPVGVWDEMREDATGLYVRGRVLKAAPRGRATASLIAQGAVDGLSIGFRTIRFAPLKAGGRELIELDLWEVSVVTFPMLPQARLRVAEPAAVAA</sequence>
<name>A0ABV6ZUX7_9PROT</name>
<protein>
    <submittedName>
        <fullName evidence="5">HK97 family phage prohead protease</fullName>
    </submittedName>
</protein>
<dbReference type="InterPro" id="IPR006433">
    <property type="entry name" value="Prohead_protease"/>
</dbReference>
<dbReference type="GO" id="GO:0008233">
    <property type="term" value="F:peptidase activity"/>
    <property type="evidence" value="ECO:0007669"/>
    <property type="project" value="UniProtKB-KW"/>
</dbReference>
<evidence type="ECO:0000256" key="3">
    <source>
        <dbReference type="ARBA" id="ARBA00022801"/>
    </source>
</evidence>